<comment type="similarity">
    <text evidence="1">Belongs to the strictosidine synthase family.</text>
</comment>
<keyword evidence="3" id="KW-0325">Glycoprotein</keyword>
<dbReference type="EMBL" id="JANTQA010000029">
    <property type="protein sequence ID" value="KAJ3441044.1"/>
    <property type="molecule type" value="Genomic_DNA"/>
</dbReference>
<evidence type="ECO:0000256" key="1">
    <source>
        <dbReference type="ARBA" id="ARBA00009191"/>
    </source>
</evidence>
<feature type="chain" id="PRO_5043877231" evidence="4">
    <location>
        <begin position="17"/>
        <end position="385"/>
    </location>
</feature>
<organism evidence="6 7">
    <name type="scientific">Anaeramoeba flamelloides</name>
    <dbReference type="NCBI Taxonomy" id="1746091"/>
    <lineage>
        <taxon>Eukaryota</taxon>
        <taxon>Metamonada</taxon>
        <taxon>Anaeramoebidae</taxon>
        <taxon>Anaeramoeba</taxon>
    </lineage>
</organism>
<keyword evidence="2" id="KW-0597">Phosphoprotein</keyword>
<feature type="signal peptide" evidence="4">
    <location>
        <begin position="1"/>
        <end position="16"/>
    </location>
</feature>
<reference evidence="6" key="1">
    <citation type="submission" date="2022-08" db="EMBL/GenBank/DDBJ databases">
        <title>Novel sulphate-reducing endosymbionts in the free-living metamonad Anaeramoeba.</title>
        <authorList>
            <person name="Jerlstrom-Hultqvist J."/>
            <person name="Cepicka I."/>
            <person name="Gallot-Lavallee L."/>
            <person name="Salas-Leiva D."/>
            <person name="Curtis B.A."/>
            <person name="Zahonova K."/>
            <person name="Pipaliya S."/>
            <person name="Dacks J."/>
            <person name="Roger A.J."/>
        </authorList>
    </citation>
    <scope>NUCLEOTIDE SEQUENCE</scope>
    <source>
        <strain evidence="6">Busselton2</strain>
    </source>
</reference>
<proteinExistence type="inferred from homology"/>
<dbReference type="Gene3D" id="2.120.10.30">
    <property type="entry name" value="TolB, C-terminal domain"/>
    <property type="match status" value="1"/>
</dbReference>
<feature type="domain" description="Strictosidine synthase conserved region" evidence="5">
    <location>
        <begin position="172"/>
        <end position="246"/>
    </location>
</feature>
<accession>A0AAV7ZGJ2</accession>
<evidence type="ECO:0000313" key="6">
    <source>
        <dbReference type="EMBL" id="KAJ3441044.1"/>
    </source>
</evidence>
<evidence type="ECO:0000313" key="7">
    <source>
        <dbReference type="Proteomes" id="UP001146793"/>
    </source>
</evidence>
<evidence type="ECO:0000256" key="3">
    <source>
        <dbReference type="ARBA" id="ARBA00023180"/>
    </source>
</evidence>
<dbReference type="AlphaFoldDB" id="A0AAV7ZGJ2"/>
<dbReference type="Proteomes" id="UP001146793">
    <property type="component" value="Unassembled WGS sequence"/>
</dbReference>
<evidence type="ECO:0000256" key="2">
    <source>
        <dbReference type="ARBA" id="ARBA00022553"/>
    </source>
</evidence>
<dbReference type="InterPro" id="IPR018119">
    <property type="entry name" value="Strictosidine_synth_cons-reg"/>
</dbReference>
<evidence type="ECO:0000256" key="4">
    <source>
        <dbReference type="SAM" id="SignalP"/>
    </source>
</evidence>
<evidence type="ECO:0000259" key="5">
    <source>
        <dbReference type="Pfam" id="PF03088"/>
    </source>
</evidence>
<dbReference type="Pfam" id="PF03088">
    <property type="entry name" value="Str_synth"/>
    <property type="match status" value="1"/>
</dbReference>
<keyword evidence="4" id="KW-0732">Signal</keyword>
<comment type="caution">
    <text evidence="6">The sequence shown here is derived from an EMBL/GenBank/DDBJ whole genome shotgun (WGS) entry which is preliminary data.</text>
</comment>
<name>A0AAV7ZGJ2_9EUKA</name>
<protein>
    <submittedName>
        <fullName evidence="6">Strictosidine synthase-related</fullName>
    </submittedName>
</protein>
<dbReference type="GO" id="GO:0012505">
    <property type="term" value="C:endomembrane system"/>
    <property type="evidence" value="ECO:0007669"/>
    <property type="project" value="TreeGrafter"/>
</dbReference>
<dbReference type="GO" id="GO:0016787">
    <property type="term" value="F:hydrolase activity"/>
    <property type="evidence" value="ECO:0007669"/>
    <property type="project" value="TreeGrafter"/>
</dbReference>
<gene>
    <name evidence="6" type="ORF">M0812_13048</name>
</gene>
<dbReference type="PANTHER" id="PTHR10426">
    <property type="entry name" value="STRICTOSIDINE SYNTHASE-RELATED"/>
    <property type="match status" value="1"/>
</dbReference>
<dbReference type="SUPFAM" id="SSF63829">
    <property type="entry name" value="Calcium-dependent phosphotriesterase"/>
    <property type="match status" value="1"/>
</dbReference>
<dbReference type="InterPro" id="IPR011042">
    <property type="entry name" value="6-blade_b-propeller_TolB-like"/>
</dbReference>
<sequence length="385" mass="43565">MKFLLFFLALFALCLCDGIPLGPTPAMPAAPSNIEVLQVYNLPNPEEVAVDSTGTFFLTGGNDGYVYKVNILTGDKLELLTPKDFNPDYFEEWNDADIREYCNGDDLAKETVCGRVLGIKFSSFHTFHRSIYIANAYFGVYHYRFRGYGQRLTQLVAKTGSFINDILPYGPYVFYTDSHTHKQRNQVPYVVMDLDSPAGSLNVYNWITGETTILADDFYFANGMALSSDGRYIYISETNAARIRKFNVFTMTMEEEYLASDLPVLTDNIYLEEEPCVWFNCHNEGTLLVPGYWRQEALDDILRDSAAMAEFISTSPAVHLPIFQSWIVPVGVILELDESTGEIQRTIFDNTGKFMLAASAHKLDEDEYIVGSVFAPFAIRFRLLD</sequence>
<dbReference type="PANTHER" id="PTHR10426:SF88">
    <property type="entry name" value="ADIPOCYTE PLASMA MEMBRANE-ASSOCIATED PROTEIN HEMOMUCIN-RELATED"/>
    <property type="match status" value="1"/>
</dbReference>